<dbReference type="PANTHER" id="PTHR30346">
    <property type="entry name" value="TRANSCRIPTIONAL DUAL REGULATOR HCAR-RELATED"/>
    <property type="match status" value="1"/>
</dbReference>
<dbReference type="SUPFAM" id="SSF53850">
    <property type="entry name" value="Periplasmic binding protein-like II"/>
    <property type="match status" value="1"/>
</dbReference>
<evidence type="ECO:0000256" key="4">
    <source>
        <dbReference type="ARBA" id="ARBA00023163"/>
    </source>
</evidence>
<comment type="similarity">
    <text evidence="1">Belongs to the LysR transcriptional regulatory family.</text>
</comment>
<organism evidence="7 8">
    <name type="scientific">Kribbella steppae</name>
    <dbReference type="NCBI Taxonomy" id="2512223"/>
    <lineage>
        <taxon>Bacteria</taxon>
        <taxon>Bacillati</taxon>
        <taxon>Actinomycetota</taxon>
        <taxon>Actinomycetes</taxon>
        <taxon>Propionibacteriales</taxon>
        <taxon>Kribbellaceae</taxon>
        <taxon>Kribbella</taxon>
    </lineage>
</organism>
<dbReference type="SUPFAM" id="SSF46785">
    <property type="entry name" value="Winged helix' DNA-binding domain"/>
    <property type="match status" value="1"/>
</dbReference>
<evidence type="ECO:0000256" key="3">
    <source>
        <dbReference type="ARBA" id="ARBA00023125"/>
    </source>
</evidence>
<dbReference type="InterPro" id="IPR036390">
    <property type="entry name" value="WH_DNA-bd_sf"/>
</dbReference>
<feature type="domain" description="HTH lysR-type" evidence="6">
    <location>
        <begin position="1"/>
        <end position="59"/>
    </location>
</feature>
<protein>
    <submittedName>
        <fullName evidence="7">DNA-binding transcriptional LysR family regulator</fullName>
    </submittedName>
</protein>
<dbReference type="OrthoDB" id="3181812at2"/>
<keyword evidence="4" id="KW-0804">Transcription</keyword>
<dbReference type="CDD" id="cd05466">
    <property type="entry name" value="PBP2_LTTR_substrate"/>
    <property type="match status" value="1"/>
</dbReference>
<dbReference type="InterPro" id="IPR036388">
    <property type="entry name" value="WH-like_DNA-bd_sf"/>
</dbReference>
<dbReference type="EMBL" id="SLWN01000003">
    <property type="protein sequence ID" value="TCO33081.1"/>
    <property type="molecule type" value="Genomic_DNA"/>
</dbReference>
<dbReference type="Pfam" id="PF00126">
    <property type="entry name" value="HTH_1"/>
    <property type="match status" value="1"/>
</dbReference>
<evidence type="ECO:0000256" key="5">
    <source>
        <dbReference type="SAM" id="MobiDB-lite"/>
    </source>
</evidence>
<dbReference type="PANTHER" id="PTHR30346:SF0">
    <property type="entry name" value="HCA OPERON TRANSCRIPTIONAL ACTIVATOR HCAR"/>
    <property type="match status" value="1"/>
</dbReference>
<feature type="region of interest" description="Disordered" evidence="5">
    <location>
        <begin position="195"/>
        <end position="219"/>
    </location>
</feature>
<accession>A0A4R2HPC4</accession>
<dbReference type="GO" id="GO:0032993">
    <property type="term" value="C:protein-DNA complex"/>
    <property type="evidence" value="ECO:0007669"/>
    <property type="project" value="TreeGrafter"/>
</dbReference>
<dbReference type="FunFam" id="1.10.10.10:FF:000001">
    <property type="entry name" value="LysR family transcriptional regulator"/>
    <property type="match status" value="1"/>
</dbReference>
<dbReference type="InterPro" id="IPR005119">
    <property type="entry name" value="LysR_subst-bd"/>
</dbReference>
<dbReference type="RefSeq" id="WP_132208578.1">
    <property type="nucleotide sequence ID" value="NZ_SLWN01000003.1"/>
</dbReference>
<dbReference type="PROSITE" id="PS50931">
    <property type="entry name" value="HTH_LYSR"/>
    <property type="match status" value="1"/>
</dbReference>
<dbReference type="AlphaFoldDB" id="A0A4R2HPC4"/>
<evidence type="ECO:0000259" key="6">
    <source>
        <dbReference type="PROSITE" id="PS50931"/>
    </source>
</evidence>
<dbReference type="GO" id="GO:0003677">
    <property type="term" value="F:DNA binding"/>
    <property type="evidence" value="ECO:0007669"/>
    <property type="project" value="UniProtKB-KW"/>
</dbReference>
<keyword evidence="3 7" id="KW-0238">DNA-binding</keyword>
<dbReference type="Proteomes" id="UP000294508">
    <property type="component" value="Unassembled WGS sequence"/>
</dbReference>
<dbReference type="InterPro" id="IPR000847">
    <property type="entry name" value="LysR_HTH_N"/>
</dbReference>
<keyword evidence="2" id="KW-0805">Transcription regulation</keyword>
<sequence>MLERYELEAFLTLAEELHFGRTAERTHVSTARVSQTIRSLERRVGAPLFNRTSRRVELTPIGHRLYEDLKPAREMIVAGFERAVRSGRGISDTLHVGFVGAAGGQLLSGAAELLHARQPGCEVLVREVQLVDAVPLLLGGEVEVLLTCFPTERDDLHTGPALVTEARMLAVPSGHPFANRRSVSVEDLAGVTVLRTPDDLPGSQPSRQPPAEQPIESSPAAGSFQEALTLVGAGRGVLPIGAHIRRYYMRPDVAYVLLEDAPPVHWRLMWRVDGATARVRAFAAAAHDLVSSAA</sequence>
<gene>
    <name evidence="7" type="ORF">EV652_10380</name>
</gene>
<dbReference type="GO" id="GO:0003700">
    <property type="term" value="F:DNA-binding transcription factor activity"/>
    <property type="evidence" value="ECO:0007669"/>
    <property type="project" value="InterPro"/>
</dbReference>
<dbReference type="Gene3D" id="1.10.10.10">
    <property type="entry name" value="Winged helix-like DNA-binding domain superfamily/Winged helix DNA-binding domain"/>
    <property type="match status" value="1"/>
</dbReference>
<evidence type="ECO:0000256" key="2">
    <source>
        <dbReference type="ARBA" id="ARBA00023015"/>
    </source>
</evidence>
<proteinExistence type="inferred from homology"/>
<evidence type="ECO:0000313" key="8">
    <source>
        <dbReference type="Proteomes" id="UP000294508"/>
    </source>
</evidence>
<comment type="caution">
    <text evidence="7">The sequence shown here is derived from an EMBL/GenBank/DDBJ whole genome shotgun (WGS) entry which is preliminary data.</text>
</comment>
<dbReference type="Pfam" id="PF03466">
    <property type="entry name" value="LysR_substrate"/>
    <property type="match status" value="1"/>
</dbReference>
<name>A0A4R2HPC4_9ACTN</name>
<dbReference type="Gene3D" id="3.40.190.10">
    <property type="entry name" value="Periplasmic binding protein-like II"/>
    <property type="match status" value="2"/>
</dbReference>
<evidence type="ECO:0000313" key="7">
    <source>
        <dbReference type="EMBL" id="TCO33081.1"/>
    </source>
</evidence>
<reference evidence="7 8" key="1">
    <citation type="journal article" date="2015" name="Stand. Genomic Sci.">
        <title>Genomic Encyclopedia of Bacterial and Archaeal Type Strains, Phase III: the genomes of soil and plant-associated and newly described type strains.</title>
        <authorList>
            <person name="Whitman W.B."/>
            <person name="Woyke T."/>
            <person name="Klenk H.P."/>
            <person name="Zhou Y."/>
            <person name="Lilburn T.G."/>
            <person name="Beck B.J."/>
            <person name="De Vos P."/>
            <person name="Vandamme P."/>
            <person name="Eisen J.A."/>
            <person name="Garrity G."/>
            <person name="Hugenholtz P."/>
            <person name="Kyrpides N.C."/>
        </authorList>
    </citation>
    <scope>NUCLEOTIDE SEQUENCE [LARGE SCALE GENOMIC DNA]</scope>
    <source>
        <strain evidence="7 8">VKM Ac-2572</strain>
    </source>
</reference>
<evidence type="ECO:0000256" key="1">
    <source>
        <dbReference type="ARBA" id="ARBA00009437"/>
    </source>
</evidence>
<keyword evidence="8" id="KW-1185">Reference proteome</keyword>